<dbReference type="InterPro" id="IPR011009">
    <property type="entry name" value="Kinase-like_dom_sf"/>
</dbReference>
<dbReference type="InterPro" id="IPR000719">
    <property type="entry name" value="Prot_kinase_dom"/>
</dbReference>
<dbReference type="GO" id="GO:0005524">
    <property type="term" value="F:ATP binding"/>
    <property type="evidence" value="ECO:0007669"/>
    <property type="project" value="InterPro"/>
</dbReference>
<dbReference type="InterPro" id="IPR001245">
    <property type="entry name" value="Ser-Thr/Tyr_kinase_cat_dom"/>
</dbReference>
<dbReference type="SMART" id="SM00220">
    <property type="entry name" value="S_TKc"/>
    <property type="match status" value="1"/>
</dbReference>
<name>A0A8J2SM91_9STRA</name>
<reference evidence="3" key="1">
    <citation type="submission" date="2021-11" db="EMBL/GenBank/DDBJ databases">
        <authorList>
            <consortium name="Genoscope - CEA"/>
            <person name="William W."/>
        </authorList>
    </citation>
    <scope>NUCLEOTIDE SEQUENCE</scope>
</reference>
<dbReference type="Gene3D" id="3.30.200.20">
    <property type="entry name" value="Phosphorylase Kinase, domain 1"/>
    <property type="match status" value="1"/>
</dbReference>
<dbReference type="InterPro" id="IPR051681">
    <property type="entry name" value="Ser/Thr_Kinases-Pseudokinases"/>
</dbReference>
<keyword evidence="4" id="KW-1185">Reference proteome</keyword>
<organism evidence="3 4">
    <name type="scientific">Pelagomonas calceolata</name>
    <dbReference type="NCBI Taxonomy" id="35677"/>
    <lineage>
        <taxon>Eukaryota</taxon>
        <taxon>Sar</taxon>
        <taxon>Stramenopiles</taxon>
        <taxon>Ochrophyta</taxon>
        <taxon>Pelagophyceae</taxon>
        <taxon>Pelagomonadales</taxon>
        <taxon>Pelagomonadaceae</taxon>
        <taxon>Pelagomonas</taxon>
    </lineage>
</organism>
<dbReference type="Gene3D" id="1.10.510.10">
    <property type="entry name" value="Transferase(Phosphotransferase) domain 1"/>
    <property type="match status" value="1"/>
</dbReference>
<evidence type="ECO:0000256" key="1">
    <source>
        <dbReference type="SAM" id="MobiDB-lite"/>
    </source>
</evidence>
<dbReference type="CDD" id="cd13999">
    <property type="entry name" value="STKc_MAP3K-like"/>
    <property type="match status" value="1"/>
</dbReference>
<dbReference type="SUPFAM" id="SSF56112">
    <property type="entry name" value="Protein kinase-like (PK-like)"/>
    <property type="match status" value="1"/>
</dbReference>
<gene>
    <name evidence="3" type="ORF">PECAL_5P02400</name>
</gene>
<feature type="compositionally biased region" description="Acidic residues" evidence="1">
    <location>
        <begin position="15"/>
        <end position="25"/>
    </location>
</feature>
<dbReference type="AlphaFoldDB" id="A0A8J2SM91"/>
<dbReference type="PIRSF" id="PIRSF000654">
    <property type="entry name" value="Integrin-linked_kinase"/>
    <property type="match status" value="1"/>
</dbReference>
<dbReference type="Proteomes" id="UP000789595">
    <property type="component" value="Unassembled WGS sequence"/>
</dbReference>
<dbReference type="OrthoDB" id="39098at2759"/>
<proteinExistence type="predicted"/>
<dbReference type="EMBL" id="CAKKNE010000005">
    <property type="protein sequence ID" value="CAH0375703.1"/>
    <property type="molecule type" value="Genomic_DNA"/>
</dbReference>
<feature type="domain" description="Protein kinase" evidence="2">
    <location>
        <begin position="36"/>
        <end position="296"/>
    </location>
</feature>
<evidence type="ECO:0000313" key="3">
    <source>
        <dbReference type="EMBL" id="CAH0375703.1"/>
    </source>
</evidence>
<dbReference type="Pfam" id="PF07714">
    <property type="entry name" value="PK_Tyr_Ser-Thr"/>
    <property type="match status" value="1"/>
</dbReference>
<feature type="region of interest" description="Disordered" evidence="1">
    <location>
        <begin position="1"/>
        <end position="25"/>
    </location>
</feature>
<dbReference type="GO" id="GO:0004674">
    <property type="term" value="F:protein serine/threonine kinase activity"/>
    <property type="evidence" value="ECO:0007669"/>
    <property type="project" value="TreeGrafter"/>
</dbReference>
<dbReference type="PANTHER" id="PTHR44329:SF289">
    <property type="entry name" value="SERINE_THREONINE-PROTEIN KINASE VIK"/>
    <property type="match status" value="1"/>
</dbReference>
<dbReference type="PANTHER" id="PTHR44329">
    <property type="entry name" value="SERINE/THREONINE-PROTEIN KINASE TNNI3K-RELATED"/>
    <property type="match status" value="1"/>
</dbReference>
<accession>A0A8J2SM91</accession>
<comment type="caution">
    <text evidence="3">The sequence shown here is derived from an EMBL/GenBank/DDBJ whole genome shotgun (WGS) entry which is preliminary data.</text>
</comment>
<sequence>MLRSMDARRNSCSYSDDDFEKDEDDSGWTRISIKDIDMGREIGGGGVALVYEGYFRNEPVALKTLFDPKVDAALQKEYLDELLVMASLKHKNVVRFIGGCVDPPDLFFVMERCECSLHRVIHGSKSENVAPEKLSLADKLTACRDVAEGMAYLHSKHLIHRDLKTANVLRCSGTYKLCDFGLVRCSNVGAGTPSYMAPELLLGQAFNRKVDVYAFGVLLGEVMTGEVPFLGYDYADLKRKVPRGERPSLPRYDCPESIKRLVEDCWHTSDKNRPDFDDVVYDLDRVEAPTTSHTDVLSSLEFGGGDCLDMLMTHK</sequence>
<protein>
    <recommendedName>
        <fullName evidence="2">Protein kinase domain-containing protein</fullName>
    </recommendedName>
</protein>
<evidence type="ECO:0000259" key="2">
    <source>
        <dbReference type="PROSITE" id="PS50011"/>
    </source>
</evidence>
<evidence type="ECO:0000313" key="4">
    <source>
        <dbReference type="Proteomes" id="UP000789595"/>
    </source>
</evidence>
<dbReference type="PROSITE" id="PS50011">
    <property type="entry name" value="PROTEIN_KINASE_DOM"/>
    <property type="match status" value="1"/>
</dbReference>